<dbReference type="Gene3D" id="2.170.270.10">
    <property type="entry name" value="SET domain"/>
    <property type="match status" value="1"/>
</dbReference>
<dbReference type="HOGENOM" id="CLU_753244_0_0_1"/>
<reference evidence="3" key="3">
    <citation type="submission" date="2015-06" db="UniProtKB">
        <authorList>
            <consortium name="EnsemblProtists"/>
        </authorList>
    </citation>
    <scope>IDENTIFICATION</scope>
</reference>
<dbReference type="STRING" id="905079.L1I7K7"/>
<feature type="domain" description="SET" evidence="1">
    <location>
        <begin position="13"/>
        <end position="159"/>
    </location>
</feature>
<dbReference type="InterPro" id="IPR011990">
    <property type="entry name" value="TPR-like_helical_dom_sf"/>
</dbReference>
<dbReference type="CDD" id="cd20071">
    <property type="entry name" value="SET_SMYD"/>
    <property type="match status" value="1"/>
</dbReference>
<dbReference type="GeneID" id="17288597"/>
<dbReference type="SUPFAM" id="SSF82199">
    <property type="entry name" value="SET domain"/>
    <property type="match status" value="1"/>
</dbReference>
<dbReference type="GO" id="GO:0005634">
    <property type="term" value="C:nucleus"/>
    <property type="evidence" value="ECO:0007669"/>
    <property type="project" value="TreeGrafter"/>
</dbReference>
<dbReference type="PaxDb" id="55529-EKX31864"/>
<reference evidence="4" key="2">
    <citation type="submission" date="2012-11" db="EMBL/GenBank/DDBJ databases">
        <authorList>
            <person name="Kuo A."/>
            <person name="Curtis B.A."/>
            <person name="Tanifuji G."/>
            <person name="Burki F."/>
            <person name="Gruber A."/>
            <person name="Irimia M."/>
            <person name="Maruyama S."/>
            <person name="Arias M.C."/>
            <person name="Ball S.G."/>
            <person name="Gile G.H."/>
            <person name="Hirakawa Y."/>
            <person name="Hopkins J.F."/>
            <person name="Rensing S.A."/>
            <person name="Schmutz J."/>
            <person name="Symeonidi A."/>
            <person name="Elias M."/>
            <person name="Eveleigh R.J."/>
            <person name="Herman E.K."/>
            <person name="Klute M.J."/>
            <person name="Nakayama T."/>
            <person name="Obornik M."/>
            <person name="Reyes-Prieto A."/>
            <person name="Armbrust E.V."/>
            <person name="Aves S.J."/>
            <person name="Beiko R.G."/>
            <person name="Coutinho P."/>
            <person name="Dacks J.B."/>
            <person name="Durnford D.G."/>
            <person name="Fast N.M."/>
            <person name="Green B.R."/>
            <person name="Grisdale C."/>
            <person name="Hempe F."/>
            <person name="Henrissat B."/>
            <person name="Hoppner M.P."/>
            <person name="Ishida K.-I."/>
            <person name="Kim E."/>
            <person name="Koreny L."/>
            <person name="Kroth P.G."/>
            <person name="Liu Y."/>
            <person name="Malik S.-B."/>
            <person name="Maier U.G."/>
            <person name="McRose D."/>
            <person name="Mock T."/>
            <person name="Neilson J.A."/>
            <person name="Onodera N.T."/>
            <person name="Poole A.M."/>
            <person name="Pritham E.J."/>
            <person name="Richards T.A."/>
            <person name="Rocap G."/>
            <person name="Roy S.W."/>
            <person name="Sarai C."/>
            <person name="Schaack S."/>
            <person name="Shirato S."/>
            <person name="Slamovits C.H."/>
            <person name="Spencer D.F."/>
            <person name="Suzuki S."/>
            <person name="Worden A.Z."/>
            <person name="Zauner S."/>
            <person name="Barry K."/>
            <person name="Bell C."/>
            <person name="Bharti A.K."/>
            <person name="Crow J.A."/>
            <person name="Grimwood J."/>
            <person name="Kramer R."/>
            <person name="Lindquist E."/>
            <person name="Lucas S."/>
            <person name="Salamov A."/>
            <person name="McFadden G.I."/>
            <person name="Lane C.E."/>
            <person name="Keeling P.J."/>
            <person name="Gray M.W."/>
            <person name="Grigoriev I.V."/>
            <person name="Archibald J.M."/>
        </authorList>
    </citation>
    <scope>NUCLEOTIDE SEQUENCE</scope>
    <source>
        <strain evidence="4">CCMP2712</strain>
    </source>
</reference>
<accession>L1I7K7</accession>
<reference evidence="2 4" key="1">
    <citation type="journal article" date="2012" name="Nature">
        <title>Algal genomes reveal evolutionary mosaicism and the fate of nucleomorphs.</title>
        <authorList>
            <consortium name="DOE Joint Genome Institute"/>
            <person name="Curtis B.A."/>
            <person name="Tanifuji G."/>
            <person name="Burki F."/>
            <person name="Gruber A."/>
            <person name="Irimia M."/>
            <person name="Maruyama S."/>
            <person name="Arias M.C."/>
            <person name="Ball S.G."/>
            <person name="Gile G.H."/>
            <person name="Hirakawa Y."/>
            <person name="Hopkins J.F."/>
            <person name="Kuo A."/>
            <person name="Rensing S.A."/>
            <person name="Schmutz J."/>
            <person name="Symeonidi A."/>
            <person name="Elias M."/>
            <person name="Eveleigh R.J."/>
            <person name="Herman E.K."/>
            <person name="Klute M.J."/>
            <person name="Nakayama T."/>
            <person name="Obornik M."/>
            <person name="Reyes-Prieto A."/>
            <person name="Armbrust E.V."/>
            <person name="Aves S.J."/>
            <person name="Beiko R.G."/>
            <person name="Coutinho P."/>
            <person name="Dacks J.B."/>
            <person name="Durnford D.G."/>
            <person name="Fast N.M."/>
            <person name="Green B.R."/>
            <person name="Grisdale C.J."/>
            <person name="Hempel F."/>
            <person name="Henrissat B."/>
            <person name="Hoppner M.P."/>
            <person name="Ishida K."/>
            <person name="Kim E."/>
            <person name="Koreny L."/>
            <person name="Kroth P.G."/>
            <person name="Liu Y."/>
            <person name="Malik S.B."/>
            <person name="Maier U.G."/>
            <person name="McRose D."/>
            <person name="Mock T."/>
            <person name="Neilson J.A."/>
            <person name="Onodera N.T."/>
            <person name="Poole A.M."/>
            <person name="Pritham E.J."/>
            <person name="Richards T.A."/>
            <person name="Rocap G."/>
            <person name="Roy S.W."/>
            <person name="Sarai C."/>
            <person name="Schaack S."/>
            <person name="Shirato S."/>
            <person name="Slamovits C.H."/>
            <person name="Spencer D.F."/>
            <person name="Suzuki S."/>
            <person name="Worden A.Z."/>
            <person name="Zauner S."/>
            <person name="Barry K."/>
            <person name="Bell C."/>
            <person name="Bharti A.K."/>
            <person name="Crow J.A."/>
            <person name="Grimwood J."/>
            <person name="Kramer R."/>
            <person name="Lindquist E."/>
            <person name="Lucas S."/>
            <person name="Salamov A."/>
            <person name="McFadden G.I."/>
            <person name="Lane C.E."/>
            <person name="Keeling P.J."/>
            <person name="Gray M.W."/>
            <person name="Grigoriev I.V."/>
            <person name="Archibald J.M."/>
        </authorList>
    </citation>
    <scope>NUCLEOTIDE SEQUENCE</scope>
    <source>
        <strain evidence="2 4">CCMP2712</strain>
    </source>
</reference>
<evidence type="ECO:0000259" key="1">
    <source>
        <dbReference type="PROSITE" id="PS50280"/>
    </source>
</evidence>
<dbReference type="EnsemblProtists" id="EKX31864">
    <property type="protein sequence ID" value="EKX31864"/>
    <property type="gene ID" value="GUITHDRAFT_121938"/>
</dbReference>
<dbReference type="AlphaFoldDB" id="L1I7K7"/>
<dbReference type="PROSITE" id="PS50280">
    <property type="entry name" value="SET"/>
    <property type="match status" value="1"/>
</dbReference>
<dbReference type="InterPro" id="IPR050869">
    <property type="entry name" value="H3K4_H4K5_MeTrfase"/>
</dbReference>
<organism evidence="2">
    <name type="scientific">Guillardia theta (strain CCMP2712)</name>
    <name type="common">Cryptophyte</name>
    <dbReference type="NCBI Taxonomy" id="905079"/>
    <lineage>
        <taxon>Eukaryota</taxon>
        <taxon>Cryptophyceae</taxon>
        <taxon>Pyrenomonadales</taxon>
        <taxon>Geminigeraceae</taxon>
        <taxon>Guillardia</taxon>
    </lineage>
</organism>
<dbReference type="PANTHER" id="PTHR12197:SF251">
    <property type="entry name" value="EG:BACR7C10.4 PROTEIN"/>
    <property type="match status" value="1"/>
</dbReference>
<dbReference type="PANTHER" id="PTHR12197">
    <property type="entry name" value="HISTONE-LYSINE N-METHYLTRANSFERASE SMYD"/>
    <property type="match status" value="1"/>
</dbReference>
<evidence type="ECO:0000313" key="2">
    <source>
        <dbReference type="EMBL" id="EKX31864.1"/>
    </source>
</evidence>
<dbReference type="EMBL" id="JH993229">
    <property type="protein sequence ID" value="EKX31864.1"/>
    <property type="molecule type" value="Genomic_DNA"/>
</dbReference>
<evidence type="ECO:0000313" key="3">
    <source>
        <dbReference type="EnsemblProtists" id="EKX31864"/>
    </source>
</evidence>
<sequence>MRLTVRGVRWLRRGAEMVEEVGGGKGRGFLARTRIEEGELMLKEQPIRGRSLEELARQVMEDPKLVRVLHAPLKYERKEVPKDLRQRIDEEGWSRIVAQSSLNGFRNARGDCVLARDASAFNHSCKPNAAIYPCPTSDDVQVRALRQIRTGQEIAICYDSTLYALPKAMRRQELLHRWGFECDCPRCLDQEDKVDKMLEAMKGGGSQGPEGATRLVDLELGVSHFCILADELCDRESPPLDELRSLAGRGEKLLAELDGEVAMTHWLMLLMIHKYSLLLWHLLQRSSLGTEGFDPDLGNELSPLEAKLRSILRLGMAAERQVFPSLHPRRLLLYSMWDTLPDLGETWKTTGVLDDLEAANRLWNEREE</sequence>
<dbReference type="Pfam" id="PF00856">
    <property type="entry name" value="SET"/>
    <property type="match status" value="1"/>
</dbReference>
<dbReference type="Gene3D" id="1.25.40.10">
    <property type="entry name" value="Tetratricopeptide repeat domain"/>
    <property type="match status" value="1"/>
</dbReference>
<name>L1I7K7_GUITC</name>
<dbReference type="KEGG" id="gtt:GUITHDRAFT_121938"/>
<protein>
    <recommendedName>
        <fullName evidence="1">SET domain-containing protein</fullName>
    </recommendedName>
</protein>
<evidence type="ECO:0000313" key="4">
    <source>
        <dbReference type="Proteomes" id="UP000011087"/>
    </source>
</evidence>
<gene>
    <name evidence="2" type="ORF">GUITHDRAFT_121938</name>
</gene>
<dbReference type="RefSeq" id="XP_005818844.1">
    <property type="nucleotide sequence ID" value="XM_005818787.1"/>
</dbReference>
<dbReference type="InterPro" id="IPR046341">
    <property type="entry name" value="SET_dom_sf"/>
</dbReference>
<dbReference type="InterPro" id="IPR001214">
    <property type="entry name" value="SET_dom"/>
</dbReference>
<dbReference type="OrthoDB" id="62495at2759"/>
<keyword evidence="4" id="KW-1185">Reference proteome</keyword>
<dbReference type="Proteomes" id="UP000011087">
    <property type="component" value="Unassembled WGS sequence"/>
</dbReference>
<proteinExistence type="predicted"/>